<proteinExistence type="inferred from homology"/>
<comment type="subcellular location">
    <subcellularLocation>
        <location evidence="1">Cytoplasm</location>
    </subcellularLocation>
</comment>
<dbReference type="GO" id="GO:0032259">
    <property type="term" value="P:methylation"/>
    <property type="evidence" value="ECO:0007669"/>
    <property type="project" value="UniProtKB-KW"/>
</dbReference>
<feature type="domain" description="PUA" evidence="10">
    <location>
        <begin position="74"/>
        <end position="157"/>
    </location>
</feature>
<dbReference type="InterPro" id="IPR041532">
    <property type="entry name" value="RlmI-like_PUA"/>
</dbReference>
<evidence type="ECO:0000259" key="10">
    <source>
        <dbReference type="SMART" id="SM00359"/>
    </source>
</evidence>
<keyword evidence="2" id="KW-0963">Cytoplasm</keyword>
<comment type="caution">
    <text evidence="11">The sequence shown here is derived from an EMBL/GenBank/DDBJ whole genome shotgun (WGS) entry which is preliminary data.</text>
</comment>
<feature type="compositionally biased region" description="Basic residues" evidence="9">
    <location>
        <begin position="1"/>
        <end position="10"/>
    </location>
</feature>
<reference evidence="11 12" key="1">
    <citation type="submission" date="2019-01" db="EMBL/GenBank/DDBJ databases">
        <title>Lujinxingia litoralis gen. nov., sp. nov. and Lujinxingia sediminis gen. nov., sp. nov., new members in the order Bradymonadales, isolated from coastal sediment.</title>
        <authorList>
            <person name="Li C.-M."/>
        </authorList>
    </citation>
    <scope>NUCLEOTIDE SEQUENCE [LARGE SCALE GENOMIC DNA]</scope>
    <source>
        <strain evidence="11 12">SEH01</strain>
    </source>
</reference>
<sequence length="461" mass="50959">MALRHVRRPGARSLRIAPPSEAPRGVPTQVRPAAVAPAGNLGHAPATRARDARAPMPPPTLNHPPAECVMRYYPRVDLTQPLENVLRAGHPWIFEDALRHPELEAGDAVDVYDMHGAWLGRGIIDPDSPIRVRLWTRNPQTELDNRLLDQRIRQAMKRRPFPTADTNGFRLLNGEGDRVPGLVCDIYGDVAVLRPDGLAAERWLKPARQTISKLLPVKHWAIKRSNLHRGKLPRAEWWECEAPAETTFVEGGLTYVVDPMEGQKTGFFLDQRANRRRLAELCVGRRLLNLFGYTGAFSLAAAARGAARTTTVDLAAPAIADARRNFERNHIPAPAHGFEACDAFEYLEQFDAERAPFEVAVCDPPSFAHRHSDVPRATEAYTRIFQKLIEVMPTGATIALASCSSHIDRGRFLNIVSAASQRAGAELVLTGTFGADVDHPTLAAFPEGDYLQFSVGTLCRD</sequence>
<keyword evidence="12" id="KW-1185">Reference proteome</keyword>
<dbReference type="Pfam" id="PF17785">
    <property type="entry name" value="PUA_3"/>
    <property type="match status" value="1"/>
</dbReference>
<dbReference type="EMBL" id="SADD01000002">
    <property type="protein sequence ID" value="RVU46762.1"/>
    <property type="molecule type" value="Genomic_DNA"/>
</dbReference>
<dbReference type="InterPro" id="IPR029063">
    <property type="entry name" value="SAM-dependent_MTases_sf"/>
</dbReference>
<dbReference type="Proteomes" id="UP000282926">
    <property type="component" value="Unassembled WGS sequence"/>
</dbReference>
<keyword evidence="4 11" id="KW-0489">Methyltransferase</keyword>
<dbReference type="Gene3D" id="3.30.750.80">
    <property type="entry name" value="RNA methyltransferase domain (HRMD) like"/>
    <property type="match status" value="1"/>
</dbReference>
<dbReference type="PANTHER" id="PTHR42873:SF1">
    <property type="entry name" value="S-ADENOSYLMETHIONINE-DEPENDENT METHYLTRANSFERASE DOMAIN-CONTAINING PROTEIN"/>
    <property type="match status" value="1"/>
</dbReference>
<evidence type="ECO:0000256" key="1">
    <source>
        <dbReference type="ARBA" id="ARBA00004496"/>
    </source>
</evidence>
<dbReference type="SMART" id="SM00359">
    <property type="entry name" value="PUA"/>
    <property type="match status" value="1"/>
</dbReference>
<protein>
    <submittedName>
        <fullName evidence="11">Class I SAM-dependent rRNA methyltransferase</fullName>
    </submittedName>
</protein>
<evidence type="ECO:0000313" key="11">
    <source>
        <dbReference type="EMBL" id="RVU46762.1"/>
    </source>
</evidence>
<organism evidence="11 12">
    <name type="scientific">Lujinxingia sediminis</name>
    <dbReference type="NCBI Taxonomy" id="2480984"/>
    <lineage>
        <taxon>Bacteria</taxon>
        <taxon>Deltaproteobacteria</taxon>
        <taxon>Bradymonadales</taxon>
        <taxon>Lujinxingiaceae</taxon>
        <taxon>Lujinxingia</taxon>
    </lineage>
</organism>
<evidence type="ECO:0000313" key="12">
    <source>
        <dbReference type="Proteomes" id="UP000282926"/>
    </source>
</evidence>
<name>A0ABY0CUM5_9DELT</name>
<dbReference type="InterPro" id="IPR002478">
    <property type="entry name" value="PUA"/>
</dbReference>
<dbReference type="Pfam" id="PF10672">
    <property type="entry name" value="Methyltrans_SAM"/>
    <property type="match status" value="1"/>
</dbReference>
<gene>
    <name evidence="11" type="ORF">EA187_06400</name>
</gene>
<keyword evidence="7" id="KW-0694">RNA-binding</keyword>
<dbReference type="CDD" id="cd11572">
    <property type="entry name" value="RlmI_M_like"/>
    <property type="match status" value="1"/>
</dbReference>
<dbReference type="CDD" id="cd21153">
    <property type="entry name" value="PUA_RlmI"/>
    <property type="match status" value="1"/>
</dbReference>
<evidence type="ECO:0000256" key="5">
    <source>
        <dbReference type="ARBA" id="ARBA00022679"/>
    </source>
</evidence>
<comment type="similarity">
    <text evidence="8">Belongs to the methyltransferase superfamily. RlmI family.</text>
</comment>
<dbReference type="InterPro" id="IPR015947">
    <property type="entry name" value="PUA-like_sf"/>
</dbReference>
<keyword evidence="3" id="KW-0698">rRNA processing</keyword>
<dbReference type="PROSITE" id="PS50890">
    <property type="entry name" value="PUA"/>
    <property type="match status" value="1"/>
</dbReference>
<evidence type="ECO:0000256" key="2">
    <source>
        <dbReference type="ARBA" id="ARBA00022490"/>
    </source>
</evidence>
<dbReference type="InterPro" id="IPR019614">
    <property type="entry name" value="SAM-dep_methyl-trfase"/>
</dbReference>
<keyword evidence="5" id="KW-0808">Transferase</keyword>
<dbReference type="Gene3D" id="2.30.130.10">
    <property type="entry name" value="PUA domain"/>
    <property type="match status" value="1"/>
</dbReference>
<evidence type="ECO:0000256" key="9">
    <source>
        <dbReference type="SAM" id="MobiDB-lite"/>
    </source>
</evidence>
<dbReference type="GO" id="GO:0008168">
    <property type="term" value="F:methyltransferase activity"/>
    <property type="evidence" value="ECO:0007669"/>
    <property type="project" value="UniProtKB-KW"/>
</dbReference>
<feature type="region of interest" description="Disordered" evidence="9">
    <location>
        <begin position="1"/>
        <end position="62"/>
    </location>
</feature>
<evidence type="ECO:0000256" key="8">
    <source>
        <dbReference type="ARBA" id="ARBA00038091"/>
    </source>
</evidence>
<evidence type="ECO:0000256" key="3">
    <source>
        <dbReference type="ARBA" id="ARBA00022552"/>
    </source>
</evidence>
<dbReference type="PANTHER" id="PTHR42873">
    <property type="entry name" value="RIBOSOMAL RNA LARGE SUBUNIT METHYLTRANSFERASE"/>
    <property type="match status" value="1"/>
</dbReference>
<evidence type="ECO:0000256" key="7">
    <source>
        <dbReference type="ARBA" id="ARBA00022884"/>
    </source>
</evidence>
<dbReference type="SUPFAM" id="SSF88697">
    <property type="entry name" value="PUA domain-like"/>
    <property type="match status" value="1"/>
</dbReference>
<dbReference type="InterPro" id="IPR036974">
    <property type="entry name" value="PUA_sf"/>
</dbReference>
<dbReference type="Gene3D" id="3.40.50.150">
    <property type="entry name" value="Vaccinia Virus protein VP39"/>
    <property type="match status" value="1"/>
</dbReference>
<accession>A0ABY0CUM5</accession>
<keyword evidence="6" id="KW-0949">S-adenosyl-L-methionine</keyword>
<dbReference type="SUPFAM" id="SSF53335">
    <property type="entry name" value="S-adenosyl-L-methionine-dependent methyltransferases"/>
    <property type="match status" value="1"/>
</dbReference>
<evidence type="ECO:0000256" key="4">
    <source>
        <dbReference type="ARBA" id="ARBA00022603"/>
    </source>
</evidence>
<evidence type="ECO:0000256" key="6">
    <source>
        <dbReference type="ARBA" id="ARBA00022691"/>
    </source>
</evidence>